<dbReference type="Gene3D" id="1.25.40.10">
    <property type="entry name" value="Tetratricopeptide repeat domain"/>
    <property type="match status" value="3"/>
</dbReference>
<dbReference type="PROSITE" id="PS51375">
    <property type="entry name" value="PPR"/>
    <property type="match status" value="7"/>
</dbReference>
<evidence type="ECO:0000256" key="2">
    <source>
        <dbReference type="PROSITE-ProRule" id="PRU00708"/>
    </source>
</evidence>
<dbReference type="PANTHER" id="PTHR47926:SF502">
    <property type="entry name" value="SELENIUM BINDING PROTEIN"/>
    <property type="match status" value="1"/>
</dbReference>
<feature type="repeat" description="PPR" evidence="2">
    <location>
        <begin position="81"/>
        <end position="115"/>
    </location>
</feature>
<dbReference type="InterPro" id="IPR046960">
    <property type="entry name" value="PPR_At4g14850-like_plant"/>
</dbReference>
<dbReference type="GO" id="GO:0008270">
    <property type="term" value="F:zinc ion binding"/>
    <property type="evidence" value="ECO:0007669"/>
    <property type="project" value="InterPro"/>
</dbReference>
<proteinExistence type="predicted"/>
<dbReference type="AlphaFoldDB" id="A0A1D1YD09"/>
<dbReference type="InterPro" id="IPR032867">
    <property type="entry name" value="DYW_dom"/>
</dbReference>
<gene>
    <name evidence="4" type="primary">PCMP-H87_4</name>
    <name evidence="4" type="ORF">g.101859</name>
</gene>
<feature type="repeat" description="PPR" evidence="2">
    <location>
        <begin position="349"/>
        <end position="383"/>
    </location>
</feature>
<dbReference type="Pfam" id="PF20431">
    <property type="entry name" value="E_motif"/>
    <property type="match status" value="1"/>
</dbReference>
<keyword evidence="1" id="KW-0677">Repeat</keyword>
<protein>
    <submittedName>
        <fullName evidence="4">Pentatricopeptide repeat-containing protein At3g24000, mitochondrial</fullName>
    </submittedName>
</protein>
<dbReference type="InterPro" id="IPR046848">
    <property type="entry name" value="E_motif"/>
</dbReference>
<reference evidence="4" key="1">
    <citation type="submission" date="2015-07" db="EMBL/GenBank/DDBJ databases">
        <title>Transcriptome Assembly of Anthurium amnicola.</title>
        <authorList>
            <person name="Suzuki J."/>
        </authorList>
    </citation>
    <scope>NUCLEOTIDE SEQUENCE</scope>
</reference>
<feature type="repeat" description="PPR" evidence="2">
    <location>
        <begin position="485"/>
        <end position="519"/>
    </location>
</feature>
<dbReference type="FunFam" id="1.25.40.10:FF:000344">
    <property type="entry name" value="Pentatricopeptide repeat-containing protein"/>
    <property type="match status" value="1"/>
</dbReference>
<name>A0A1D1YD09_9ARAE</name>
<dbReference type="PANTHER" id="PTHR47926">
    <property type="entry name" value="PENTATRICOPEPTIDE REPEAT-CONTAINING PROTEIN"/>
    <property type="match status" value="1"/>
</dbReference>
<evidence type="ECO:0000313" key="4">
    <source>
        <dbReference type="EMBL" id="JAT52533.1"/>
    </source>
</evidence>
<dbReference type="GO" id="GO:0009451">
    <property type="term" value="P:RNA modification"/>
    <property type="evidence" value="ECO:0007669"/>
    <property type="project" value="InterPro"/>
</dbReference>
<organism evidence="4">
    <name type="scientific">Anthurium amnicola</name>
    <dbReference type="NCBI Taxonomy" id="1678845"/>
    <lineage>
        <taxon>Eukaryota</taxon>
        <taxon>Viridiplantae</taxon>
        <taxon>Streptophyta</taxon>
        <taxon>Embryophyta</taxon>
        <taxon>Tracheophyta</taxon>
        <taxon>Spermatophyta</taxon>
        <taxon>Magnoliopsida</taxon>
        <taxon>Liliopsida</taxon>
        <taxon>Araceae</taxon>
        <taxon>Pothoideae</taxon>
        <taxon>Potheae</taxon>
        <taxon>Anthurium</taxon>
    </lineage>
</organism>
<dbReference type="FunFam" id="1.25.40.10:FF:000343">
    <property type="entry name" value="Pentatricopeptide repeat-containing protein At3g58590"/>
    <property type="match status" value="1"/>
</dbReference>
<dbReference type="Pfam" id="PF14432">
    <property type="entry name" value="DYW_deaminase"/>
    <property type="match status" value="1"/>
</dbReference>
<dbReference type="GO" id="GO:0003723">
    <property type="term" value="F:RNA binding"/>
    <property type="evidence" value="ECO:0007669"/>
    <property type="project" value="InterPro"/>
</dbReference>
<evidence type="ECO:0000256" key="1">
    <source>
        <dbReference type="ARBA" id="ARBA00022737"/>
    </source>
</evidence>
<dbReference type="FunFam" id="1.25.40.10:FF:000711">
    <property type="entry name" value="Tetratricopeptide repeat (TPR)-like superfamily protein"/>
    <property type="match status" value="1"/>
</dbReference>
<dbReference type="NCBIfam" id="TIGR00756">
    <property type="entry name" value="PPR"/>
    <property type="match status" value="4"/>
</dbReference>
<feature type="repeat" description="PPR" evidence="2">
    <location>
        <begin position="147"/>
        <end position="181"/>
    </location>
</feature>
<dbReference type="EMBL" id="GDJX01015403">
    <property type="protein sequence ID" value="JAT52533.1"/>
    <property type="molecule type" value="Transcribed_RNA"/>
</dbReference>
<feature type="repeat" description="PPR" evidence="2">
    <location>
        <begin position="318"/>
        <end position="348"/>
    </location>
</feature>
<accession>A0A1D1YD09</accession>
<feature type="repeat" description="PPR" evidence="2">
    <location>
        <begin position="384"/>
        <end position="418"/>
    </location>
</feature>
<dbReference type="InterPro" id="IPR002885">
    <property type="entry name" value="PPR_rpt"/>
</dbReference>
<dbReference type="InterPro" id="IPR011990">
    <property type="entry name" value="TPR-like_helical_dom_sf"/>
</dbReference>
<evidence type="ECO:0000259" key="3">
    <source>
        <dbReference type="Pfam" id="PF14432"/>
    </source>
</evidence>
<dbReference type="SUPFAM" id="SSF48452">
    <property type="entry name" value="TPR-like"/>
    <property type="match status" value="1"/>
</dbReference>
<dbReference type="Pfam" id="PF01535">
    <property type="entry name" value="PPR"/>
    <property type="match status" value="3"/>
</dbReference>
<feature type="domain" description="DYW" evidence="3">
    <location>
        <begin position="563"/>
        <end position="655"/>
    </location>
</feature>
<feature type="repeat" description="PPR" evidence="2">
    <location>
        <begin position="248"/>
        <end position="282"/>
    </location>
</feature>
<sequence>MGGVPRVSSPLLPAGLKPSVAMATPTAIRRLLSATAAADVPPEDEAHASASLVVRDEELLRCSPTGLRILDLVDAGAVCPDLAIYSDLVRRCTRSGRLDAARLVHAHFRTSRFTPDAFFGNSIVNMYAKCGGMDDAHRAFDEMPLRDMVSWTALITGYAQNDRPKEAVDLFPGMLQAGLKPNQFTFASLLKASGAVQSDEPGRQIHVFCIKCGCDLNVYVGSSLLDMYARRGDIEAACLVFDSLDSKNEVSWNALIAGFVRKGETETSIKNFREMQRTEFKASHFTYSSILGACSHMGALEQGKWVHACLVKSGCKLTAFVGNTLLDMYAKSGSIDDARKVFDRLHKRDVVSWNSMLTGCAQHGLGKEAICRFEEMLKIGIQPNEITFLSVLTACSHSGLVNEGQHYFDLMMKYEVKPQIEHYVTIVDLLGRAGLLNRAESFIREMPIKPTSAVWGALLGACRMHKNAELGKYAAERVFELDPRDSGPHVLLYNIYASTGRWDDAAEVRKMMKESGMKKEPACSWVEIENSVHMFVANDDTHPQKEAIYKMWENINGKIKELGYVPDTDYVHLFVDKQEREAKLQYHSEKLALAFALLNTPPSATIRIKKNIRVCGDCHSAIKLVSKVMKREIIVRDTNRFHHFSYGFCSCGDYW</sequence>
<dbReference type="Pfam" id="PF13041">
    <property type="entry name" value="PPR_2"/>
    <property type="match status" value="3"/>
</dbReference>